<sequence>MIFVGIQFRLHQPHLLQNPFLTNRLSILRLEHQHLNFNKHKLIKSKFATVDAISSSSAMVKAIRVHEVGGPQVLKWEDVEIGDPKDGEIRVKNKAIGLNFIDIYFRTGVYKAAALPFTPGMEAVGVVTAVGLGLTGRQV</sequence>
<keyword evidence="1" id="KW-0521">NADP</keyword>
<protein>
    <recommendedName>
        <fullName evidence="3">Alcohol dehydrogenase-like N-terminal domain-containing protein</fullName>
    </recommendedName>
</protein>
<dbReference type="GO" id="GO:0035925">
    <property type="term" value="F:mRNA 3'-UTR AU-rich region binding"/>
    <property type="evidence" value="ECO:0007669"/>
    <property type="project" value="TreeGrafter"/>
</dbReference>
<gene>
    <name evidence="4" type="ORF">QVD17_28672</name>
</gene>
<dbReference type="Proteomes" id="UP001229421">
    <property type="component" value="Unassembled WGS sequence"/>
</dbReference>
<organism evidence="4 5">
    <name type="scientific">Tagetes erecta</name>
    <name type="common">African marigold</name>
    <dbReference type="NCBI Taxonomy" id="13708"/>
    <lineage>
        <taxon>Eukaryota</taxon>
        <taxon>Viridiplantae</taxon>
        <taxon>Streptophyta</taxon>
        <taxon>Embryophyta</taxon>
        <taxon>Tracheophyta</taxon>
        <taxon>Spermatophyta</taxon>
        <taxon>Magnoliopsida</taxon>
        <taxon>eudicotyledons</taxon>
        <taxon>Gunneridae</taxon>
        <taxon>Pentapetalae</taxon>
        <taxon>asterids</taxon>
        <taxon>campanulids</taxon>
        <taxon>Asterales</taxon>
        <taxon>Asteraceae</taxon>
        <taxon>Asteroideae</taxon>
        <taxon>Heliantheae alliance</taxon>
        <taxon>Tageteae</taxon>
        <taxon>Tagetes</taxon>
    </lineage>
</organism>
<dbReference type="EMBL" id="JAUHHV010000007">
    <property type="protein sequence ID" value="KAK1419500.1"/>
    <property type="molecule type" value="Genomic_DNA"/>
</dbReference>
<dbReference type="PANTHER" id="PTHR48106:SF13">
    <property type="entry name" value="QUINONE OXIDOREDUCTASE-RELATED"/>
    <property type="match status" value="1"/>
</dbReference>
<evidence type="ECO:0000256" key="2">
    <source>
        <dbReference type="ARBA" id="ARBA00023002"/>
    </source>
</evidence>
<dbReference type="GO" id="GO:0005829">
    <property type="term" value="C:cytosol"/>
    <property type="evidence" value="ECO:0007669"/>
    <property type="project" value="TreeGrafter"/>
</dbReference>
<reference evidence="4" key="1">
    <citation type="journal article" date="2023" name="bioRxiv">
        <title>Improved chromosome-level genome assembly for marigold (Tagetes erecta).</title>
        <authorList>
            <person name="Jiang F."/>
            <person name="Yuan L."/>
            <person name="Wang S."/>
            <person name="Wang H."/>
            <person name="Xu D."/>
            <person name="Wang A."/>
            <person name="Fan W."/>
        </authorList>
    </citation>
    <scope>NUCLEOTIDE SEQUENCE</scope>
    <source>
        <strain evidence="4">WSJ</strain>
        <tissue evidence="4">Leaf</tissue>
    </source>
</reference>
<dbReference type="SUPFAM" id="SSF50129">
    <property type="entry name" value="GroES-like"/>
    <property type="match status" value="1"/>
</dbReference>
<keyword evidence="2" id="KW-0560">Oxidoreductase</keyword>
<dbReference type="GO" id="GO:0070402">
    <property type="term" value="F:NADPH binding"/>
    <property type="evidence" value="ECO:0007669"/>
    <property type="project" value="TreeGrafter"/>
</dbReference>
<dbReference type="AlphaFoldDB" id="A0AAD8KH46"/>
<name>A0AAD8KH46_TARER</name>
<evidence type="ECO:0000256" key="1">
    <source>
        <dbReference type="ARBA" id="ARBA00022857"/>
    </source>
</evidence>
<accession>A0AAD8KH46</accession>
<evidence type="ECO:0000259" key="3">
    <source>
        <dbReference type="Pfam" id="PF08240"/>
    </source>
</evidence>
<dbReference type="InterPro" id="IPR011032">
    <property type="entry name" value="GroES-like_sf"/>
</dbReference>
<evidence type="ECO:0000313" key="4">
    <source>
        <dbReference type="EMBL" id="KAK1419500.1"/>
    </source>
</evidence>
<dbReference type="Pfam" id="PF08240">
    <property type="entry name" value="ADH_N"/>
    <property type="match status" value="1"/>
</dbReference>
<dbReference type="GO" id="GO:0003960">
    <property type="term" value="F:quinone reductase (NADPH) activity"/>
    <property type="evidence" value="ECO:0007669"/>
    <property type="project" value="TreeGrafter"/>
</dbReference>
<evidence type="ECO:0000313" key="5">
    <source>
        <dbReference type="Proteomes" id="UP001229421"/>
    </source>
</evidence>
<feature type="domain" description="Alcohol dehydrogenase-like N-terminal" evidence="3">
    <location>
        <begin position="85"/>
        <end position="136"/>
    </location>
</feature>
<comment type="caution">
    <text evidence="4">The sequence shown here is derived from an EMBL/GenBank/DDBJ whole genome shotgun (WGS) entry which is preliminary data.</text>
</comment>
<dbReference type="InterPro" id="IPR013154">
    <property type="entry name" value="ADH-like_N"/>
</dbReference>
<keyword evidence="5" id="KW-1185">Reference proteome</keyword>
<proteinExistence type="predicted"/>
<dbReference type="PANTHER" id="PTHR48106">
    <property type="entry name" value="QUINONE OXIDOREDUCTASE PIG3-RELATED"/>
    <property type="match status" value="1"/>
</dbReference>
<dbReference type="Gene3D" id="3.90.180.10">
    <property type="entry name" value="Medium-chain alcohol dehydrogenases, catalytic domain"/>
    <property type="match status" value="1"/>
</dbReference>